<reference evidence="5" key="1">
    <citation type="journal article" date="2019" name="Int. J. Syst. Evol. Microbiol.">
        <title>The Global Catalogue of Microorganisms (GCM) 10K type strain sequencing project: providing services to taxonomists for standard genome sequencing and annotation.</title>
        <authorList>
            <consortium name="The Broad Institute Genomics Platform"/>
            <consortium name="The Broad Institute Genome Sequencing Center for Infectious Disease"/>
            <person name="Wu L."/>
            <person name="Ma J."/>
        </authorList>
    </citation>
    <scope>NUCLEOTIDE SEQUENCE [LARGE SCALE GENOMIC DNA]</scope>
    <source>
        <strain evidence="5">XZYJT-10</strain>
    </source>
</reference>
<dbReference type="Pfam" id="PF08668">
    <property type="entry name" value="HDOD"/>
    <property type="match status" value="1"/>
</dbReference>
<gene>
    <name evidence="4" type="ORF">ACFQS1_21595</name>
</gene>
<dbReference type="Gene3D" id="3.40.50.2300">
    <property type="match status" value="1"/>
</dbReference>
<dbReference type="Pfam" id="PF00072">
    <property type="entry name" value="Response_reg"/>
    <property type="match status" value="1"/>
</dbReference>
<dbReference type="SUPFAM" id="SSF52172">
    <property type="entry name" value="CheY-like"/>
    <property type="match status" value="1"/>
</dbReference>
<dbReference type="Gene3D" id="1.10.3210.10">
    <property type="entry name" value="Hypothetical protein af1432"/>
    <property type="match status" value="1"/>
</dbReference>
<feature type="domain" description="HDOD" evidence="3">
    <location>
        <begin position="143"/>
        <end position="357"/>
    </location>
</feature>
<dbReference type="RefSeq" id="WP_378971109.1">
    <property type="nucleotide sequence ID" value="NZ_JBHTBJ010000015.1"/>
</dbReference>
<name>A0ABW2HTU4_9ACTN</name>
<comment type="caution">
    <text evidence="4">The sequence shown here is derived from an EMBL/GenBank/DDBJ whole genome shotgun (WGS) entry which is preliminary data.</text>
</comment>
<organism evidence="4 5">
    <name type="scientific">Paractinoplanes rhizophilus</name>
    <dbReference type="NCBI Taxonomy" id="1416877"/>
    <lineage>
        <taxon>Bacteria</taxon>
        <taxon>Bacillati</taxon>
        <taxon>Actinomycetota</taxon>
        <taxon>Actinomycetes</taxon>
        <taxon>Micromonosporales</taxon>
        <taxon>Micromonosporaceae</taxon>
        <taxon>Paractinoplanes</taxon>
    </lineage>
</organism>
<dbReference type="InterPro" id="IPR014626">
    <property type="entry name" value="Sig_transdc_resp-reg_put"/>
</dbReference>
<dbReference type="InterPro" id="IPR013976">
    <property type="entry name" value="HDOD"/>
</dbReference>
<dbReference type="PIRSF" id="PIRSF036883">
    <property type="entry name" value="RR_HD-GYP_mod"/>
    <property type="match status" value="1"/>
</dbReference>
<dbReference type="Proteomes" id="UP001596548">
    <property type="component" value="Unassembled WGS sequence"/>
</dbReference>
<evidence type="ECO:0000259" key="3">
    <source>
        <dbReference type="PROSITE" id="PS51833"/>
    </source>
</evidence>
<dbReference type="InterPro" id="IPR052340">
    <property type="entry name" value="RNase_Y/CdgJ"/>
</dbReference>
<evidence type="ECO:0000256" key="1">
    <source>
        <dbReference type="PROSITE-ProRule" id="PRU00169"/>
    </source>
</evidence>
<proteinExistence type="predicted"/>
<evidence type="ECO:0000259" key="2">
    <source>
        <dbReference type="PROSITE" id="PS50110"/>
    </source>
</evidence>
<dbReference type="EMBL" id="JBHTBJ010000015">
    <property type="protein sequence ID" value="MFC7276594.1"/>
    <property type="molecule type" value="Genomic_DNA"/>
</dbReference>
<dbReference type="PROSITE" id="PS51833">
    <property type="entry name" value="HDOD"/>
    <property type="match status" value="1"/>
</dbReference>
<keyword evidence="5" id="KW-1185">Reference proteome</keyword>
<feature type="domain" description="Response regulatory" evidence="2">
    <location>
        <begin position="6"/>
        <end position="121"/>
    </location>
</feature>
<evidence type="ECO:0000313" key="4">
    <source>
        <dbReference type="EMBL" id="MFC7276594.1"/>
    </source>
</evidence>
<dbReference type="SUPFAM" id="SSF109604">
    <property type="entry name" value="HD-domain/PDEase-like"/>
    <property type="match status" value="1"/>
</dbReference>
<protein>
    <submittedName>
        <fullName evidence="4">HDOD domain-containing protein</fullName>
    </submittedName>
</protein>
<dbReference type="SMART" id="SM00448">
    <property type="entry name" value="REC"/>
    <property type="match status" value="1"/>
</dbReference>
<dbReference type="PANTHER" id="PTHR33525:SF3">
    <property type="entry name" value="RIBONUCLEASE Y"/>
    <property type="match status" value="1"/>
</dbReference>
<dbReference type="InterPro" id="IPR011006">
    <property type="entry name" value="CheY-like_superfamily"/>
</dbReference>
<dbReference type="InterPro" id="IPR001789">
    <property type="entry name" value="Sig_transdc_resp-reg_receiver"/>
</dbReference>
<evidence type="ECO:0000313" key="5">
    <source>
        <dbReference type="Proteomes" id="UP001596548"/>
    </source>
</evidence>
<keyword evidence="1" id="KW-0597">Phosphoprotein</keyword>
<sequence length="424" mass="44555">MTQKPHVLFVDDEPRVLDGLRRMLRGQRNRWEMSFANGGAEALAVLDERHCDVVVSDFRMPEIDGAALLEKVRTMSPDTARIILSGQTSADNVMRVMALAHKFLNKPATPDEIIEAIDVVLGAQATTSTSADIISDVSGVSSLPSPPAVLVELLSVLEDEKASASSIGKVIESDPAVAAKILNLANSSAHNAGRRLADVTQAVALLGTNVVRGLVLLHDIVSVFAEGVHLPTAWMGALNTHSVQCGQLANRLSTAKPWAPHAFTAGLLHEIGQLVLATSRPDQFGTIVSEWRQAGEAAENAVAGGNTPEAEVSGPPGLCRLEFAGFGTTHSDAGASLLSLWGLPSDVVDAAASHARTDTPTTAEDLNSAVALAHAVVEQELGPVCGTRPVSPLDETTLGSTERNHIRQWRATLLPPEPAAAEGG</sequence>
<accession>A0ABW2HTU4</accession>
<dbReference type="PANTHER" id="PTHR33525">
    <property type="match status" value="1"/>
</dbReference>
<dbReference type="PROSITE" id="PS50110">
    <property type="entry name" value="RESPONSE_REGULATORY"/>
    <property type="match status" value="1"/>
</dbReference>
<feature type="modified residue" description="4-aspartylphosphate" evidence="1">
    <location>
        <position position="57"/>
    </location>
</feature>
<dbReference type="CDD" id="cd17569">
    <property type="entry name" value="REC_HupR-like"/>
    <property type="match status" value="1"/>
</dbReference>